<dbReference type="PROSITE" id="PS51183">
    <property type="entry name" value="JMJN"/>
    <property type="match status" value="1"/>
</dbReference>
<dbReference type="InterPro" id="IPR003347">
    <property type="entry name" value="JmjC_dom"/>
</dbReference>
<dbReference type="InterPro" id="IPR003349">
    <property type="entry name" value="JmjN"/>
</dbReference>
<dbReference type="Pfam" id="PF02375">
    <property type="entry name" value="JmjN"/>
    <property type="match status" value="1"/>
</dbReference>
<feature type="region of interest" description="Disordered" evidence="3">
    <location>
        <begin position="1"/>
        <end position="47"/>
    </location>
</feature>
<feature type="domain" description="JmjC" evidence="5">
    <location>
        <begin position="219"/>
        <end position="400"/>
    </location>
</feature>
<evidence type="ECO:0000256" key="2">
    <source>
        <dbReference type="ARBA" id="ARBA00023004"/>
    </source>
</evidence>
<dbReference type="GO" id="GO:0141052">
    <property type="term" value="F:histone H3 demethylase activity"/>
    <property type="evidence" value="ECO:0007669"/>
    <property type="project" value="UniProtKB-ARBA"/>
</dbReference>
<evidence type="ECO:0000259" key="5">
    <source>
        <dbReference type="PROSITE" id="PS51184"/>
    </source>
</evidence>
<accession>A0A8S1J182</accession>
<dbReference type="SUPFAM" id="SSF51197">
    <property type="entry name" value="Clavaminate synthase-like"/>
    <property type="match status" value="1"/>
</dbReference>
<feature type="region of interest" description="Disordered" evidence="3">
    <location>
        <begin position="547"/>
        <end position="626"/>
    </location>
</feature>
<evidence type="ECO:0000313" key="7">
    <source>
        <dbReference type="Proteomes" id="UP000708148"/>
    </source>
</evidence>
<dbReference type="Pfam" id="PF02373">
    <property type="entry name" value="JmjC"/>
    <property type="match status" value="1"/>
</dbReference>
<dbReference type="GO" id="GO:0000785">
    <property type="term" value="C:chromatin"/>
    <property type="evidence" value="ECO:0007669"/>
    <property type="project" value="TreeGrafter"/>
</dbReference>
<name>A0A8S1J182_9CHLO</name>
<keyword evidence="7" id="KW-1185">Reference proteome</keyword>
<dbReference type="Proteomes" id="UP000708148">
    <property type="component" value="Unassembled WGS sequence"/>
</dbReference>
<gene>
    <name evidence="6" type="ORF">OSTQU699_LOCUS5283</name>
</gene>
<evidence type="ECO:0000256" key="1">
    <source>
        <dbReference type="ARBA" id="ARBA00022723"/>
    </source>
</evidence>
<sequence length="797" mass="89043">MLPPAPATRPRAAAEPKARTAAEREAGCPAPPPESAAQSKAKPREAHRQDLRVDGFEAGLLEQLKWIQRVPEAPTYRPSAAEFENPIAYIRSIEPKASKTGVCKIIPPPNFVRSLTLDEDFEFTVRQQKLREHQWDDFGPNDLLFDLDRTYTVAQFRERALLFSQREIGTNSRIPTNVLEAEYWRLRKDMTRTLYVEYGNDLEGTAFSRPSKRKGAKRGLSDTRWNLGVLGKDKGSLLKHVTGELPGITSPMLYIGSAFAAFFWHVEDHYMHSINYMHGGSAKTWYGVPSRGADAFEKAAFERVFKRAMDGLRALGKSEAEVTAAAKRFLLRKTTMFTVKHLVDAGVPVFRAVQNAGEFVVTFPRAYHGGFSHGFNVGEAVNFAIPDWFPLGRKALERYCDISANHIIPHEELLCREAVALGEVLCRKKKAKPAPHQQIMMREFINFMERHRRSTQRFKKAGAQAKSTTFPCGSIKCSQCGRGCYLSLVYAPGLDRPLCIACAHAKAECQVVKAVAMRLYTRAELPIFYRVAGSFISTLVKCERTAPSRAPDGLMNSRRAKRRKLTQHGDAKPAAQRQPQAHKPTKDKHTVTCPQEQVTEHATRKRPLEGPATAACPQPTEAGTSTCSQVCRGQGKRRRAAAGQDAGVEDVWVNTKEDPLEEVGRSQGRGVDGRRFPRRVLAKRGRPEECYLLASEVLKATGKVKGEEQDGQAALREQLELWPHFSIMYSDPPMPRVRWAYVSDSPGEAAKGVVVLSSVEAEVLSTIYCGKDFLALADFVSDVYPDWTLLLHRRVVV</sequence>
<dbReference type="SMART" id="SM00545">
    <property type="entry name" value="JmjN"/>
    <property type="match status" value="1"/>
</dbReference>
<feature type="compositionally biased region" description="Basic and acidic residues" evidence="3">
    <location>
        <begin position="12"/>
        <end position="26"/>
    </location>
</feature>
<dbReference type="SMART" id="SM00558">
    <property type="entry name" value="JmjC"/>
    <property type="match status" value="1"/>
</dbReference>
<dbReference type="PANTHER" id="PTHR10694">
    <property type="entry name" value="LYSINE-SPECIFIC DEMETHYLASE"/>
    <property type="match status" value="1"/>
</dbReference>
<dbReference type="EMBL" id="CAJHUC010001136">
    <property type="protein sequence ID" value="CAD7699924.1"/>
    <property type="molecule type" value="Genomic_DNA"/>
</dbReference>
<dbReference type="GO" id="GO:0005634">
    <property type="term" value="C:nucleus"/>
    <property type="evidence" value="ECO:0007669"/>
    <property type="project" value="TreeGrafter"/>
</dbReference>
<dbReference type="GO" id="GO:0046872">
    <property type="term" value="F:metal ion binding"/>
    <property type="evidence" value="ECO:0007669"/>
    <property type="project" value="UniProtKB-KW"/>
</dbReference>
<comment type="caution">
    <text evidence="6">The sequence shown here is derived from an EMBL/GenBank/DDBJ whole genome shotgun (WGS) entry which is preliminary data.</text>
</comment>
<dbReference type="PANTHER" id="PTHR10694:SF33">
    <property type="entry name" value="LYSINE-SPECIFIC DEMETHYLASE 5"/>
    <property type="match status" value="1"/>
</dbReference>
<dbReference type="GO" id="GO:0010468">
    <property type="term" value="P:regulation of gene expression"/>
    <property type="evidence" value="ECO:0007669"/>
    <property type="project" value="TreeGrafter"/>
</dbReference>
<feature type="domain" description="JmjN" evidence="4">
    <location>
        <begin position="73"/>
        <end position="114"/>
    </location>
</feature>
<dbReference type="Gene3D" id="2.60.120.650">
    <property type="entry name" value="Cupin"/>
    <property type="match status" value="1"/>
</dbReference>
<reference evidence="6" key="1">
    <citation type="submission" date="2020-12" db="EMBL/GenBank/DDBJ databases">
        <authorList>
            <person name="Iha C."/>
        </authorList>
    </citation>
    <scope>NUCLEOTIDE SEQUENCE</scope>
</reference>
<evidence type="ECO:0000313" key="6">
    <source>
        <dbReference type="EMBL" id="CAD7699924.1"/>
    </source>
</evidence>
<dbReference type="AlphaFoldDB" id="A0A8S1J182"/>
<feature type="compositionally biased region" description="Basic and acidic residues" evidence="3">
    <location>
        <begin position="598"/>
        <end position="608"/>
    </location>
</feature>
<dbReference type="PROSITE" id="PS51184">
    <property type="entry name" value="JMJC"/>
    <property type="match status" value="1"/>
</dbReference>
<keyword evidence="2" id="KW-0408">Iron</keyword>
<keyword evidence="1" id="KW-0479">Metal-binding</keyword>
<proteinExistence type="predicted"/>
<evidence type="ECO:0000256" key="3">
    <source>
        <dbReference type="SAM" id="MobiDB-lite"/>
    </source>
</evidence>
<dbReference type="OrthoDB" id="1678912at2759"/>
<organism evidence="6 7">
    <name type="scientific">Ostreobium quekettii</name>
    <dbReference type="NCBI Taxonomy" id="121088"/>
    <lineage>
        <taxon>Eukaryota</taxon>
        <taxon>Viridiplantae</taxon>
        <taxon>Chlorophyta</taxon>
        <taxon>core chlorophytes</taxon>
        <taxon>Ulvophyceae</taxon>
        <taxon>TCBD clade</taxon>
        <taxon>Bryopsidales</taxon>
        <taxon>Ostreobineae</taxon>
        <taxon>Ostreobiaceae</taxon>
        <taxon>Ostreobium</taxon>
    </lineage>
</organism>
<protein>
    <submittedName>
        <fullName evidence="6">Uncharacterized protein</fullName>
    </submittedName>
</protein>
<evidence type="ECO:0000259" key="4">
    <source>
        <dbReference type="PROSITE" id="PS51183"/>
    </source>
</evidence>